<name>A0A8B3CQG3_9LEPT</name>
<accession>A0A8B3CQG3</accession>
<organism evidence="1 2">
    <name type="scientific">Leptospira stimsonii</name>
    <dbReference type="NCBI Taxonomy" id="2202203"/>
    <lineage>
        <taxon>Bacteria</taxon>
        <taxon>Pseudomonadati</taxon>
        <taxon>Spirochaetota</taxon>
        <taxon>Spirochaetia</taxon>
        <taxon>Leptospirales</taxon>
        <taxon>Leptospiraceae</taxon>
        <taxon>Leptospira</taxon>
    </lineage>
</organism>
<evidence type="ECO:0000313" key="2">
    <source>
        <dbReference type="Proteomes" id="UP000266669"/>
    </source>
</evidence>
<proteinExistence type="predicted"/>
<evidence type="ECO:0000313" key="1">
    <source>
        <dbReference type="EMBL" id="RHX84583.1"/>
    </source>
</evidence>
<reference evidence="2" key="1">
    <citation type="submission" date="2018-05" db="EMBL/GenBank/DDBJ databases">
        <title>Leptospira yasudae sp. nov. and Leptospira stimsonii sp. nov., two pathogenic species of the genus Leptospira isolated from environmental sources.</title>
        <authorList>
            <person name="Casanovas-Massana A."/>
            <person name="Hamond C."/>
            <person name="Santos L.A."/>
            <person name="Hacker K.P."/>
            <person name="Balassiano I."/>
            <person name="Medeiros M.A."/>
            <person name="Reis M.G."/>
            <person name="Ko A.I."/>
            <person name="Wunder E.A."/>
        </authorList>
    </citation>
    <scope>NUCLEOTIDE SEQUENCE [LARGE SCALE GENOMIC DNA]</scope>
    <source>
        <strain evidence="2">AMB6-RJ</strain>
    </source>
</reference>
<dbReference type="AlphaFoldDB" id="A0A8B3CQG3"/>
<protein>
    <submittedName>
        <fullName evidence="1">Uncharacterized protein</fullName>
    </submittedName>
</protein>
<dbReference type="Proteomes" id="UP000266669">
    <property type="component" value="Unassembled WGS sequence"/>
</dbReference>
<comment type="caution">
    <text evidence="1">The sequence shown here is derived from an EMBL/GenBank/DDBJ whole genome shotgun (WGS) entry which is preliminary data.</text>
</comment>
<gene>
    <name evidence="1" type="ORF">DLM78_17870</name>
</gene>
<sequence length="81" mass="9565">MQVVYGKKAAARRLFFIPSHFLNTTKIESDFRPTNDIHQSPIFKNEMLRLVVTQEKNDSFFWFTTITASFENEFFLCPVLN</sequence>
<dbReference type="EMBL" id="QHCS01000005">
    <property type="protein sequence ID" value="RHX84583.1"/>
    <property type="molecule type" value="Genomic_DNA"/>
</dbReference>